<evidence type="ECO:0000256" key="5">
    <source>
        <dbReference type="ARBA" id="ARBA00022842"/>
    </source>
</evidence>
<dbReference type="GO" id="GO:0004737">
    <property type="term" value="F:pyruvate decarboxylase activity"/>
    <property type="evidence" value="ECO:0007669"/>
    <property type="project" value="TreeGrafter"/>
</dbReference>
<keyword evidence="3" id="KW-0479">Metal-binding</keyword>
<comment type="cofactor">
    <cofactor evidence="1">
        <name>thiamine diphosphate</name>
        <dbReference type="ChEBI" id="CHEBI:58937"/>
    </cofactor>
</comment>
<dbReference type="CDD" id="cd07038">
    <property type="entry name" value="TPP_PYR_PDC_IPDC_like"/>
    <property type="match status" value="1"/>
</dbReference>
<dbReference type="Gene3D" id="3.40.50.970">
    <property type="match status" value="1"/>
</dbReference>
<keyword evidence="7" id="KW-0456">Lyase</keyword>
<sequence length="150" mass="15695">MASTSTSTSTTITANSPANLPLSVLQLSMSGQKQIAVGEYLIERLAQLGVELIQGVPGDYNMGFLDQIEHSDKVRWVGNTNELNAAYSADGYSRAKKTLAAVVTTFGVGELSALNGIAGSMSERVPVVHIVGVPSTSAEGNHSLLHHTLG</sequence>
<comment type="caution">
    <text evidence="9">The sequence shown here is derived from an EMBL/GenBank/DDBJ whole genome shotgun (WGS) entry which is preliminary data.</text>
</comment>
<keyword evidence="10" id="KW-1185">Reference proteome</keyword>
<evidence type="ECO:0000313" key="9">
    <source>
        <dbReference type="EMBL" id="KAE8262533.1"/>
    </source>
</evidence>
<proteinExistence type="inferred from homology"/>
<dbReference type="InterPro" id="IPR047213">
    <property type="entry name" value="TPP_PYR_PDC_IPDC-like"/>
</dbReference>
<evidence type="ECO:0000256" key="6">
    <source>
        <dbReference type="ARBA" id="ARBA00023052"/>
    </source>
</evidence>
<feature type="non-terminal residue" evidence="9">
    <location>
        <position position="150"/>
    </location>
</feature>
<reference evidence="9" key="2">
    <citation type="journal article" date="2019" name="IMA Fungus">
        <title>Genome sequencing and comparison of five Tilletia species to identify candidate genes for the detection of regulated species infecting wheat.</title>
        <authorList>
            <person name="Nguyen H.D.T."/>
            <person name="Sultana T."/>
            <person name="Kesanakurti P."/>
            <person name="Hambleton S."/>
        </authorList>
    </citation>
    <scope>NUCLEOTIDE SEQUENCE</scope>
    <source>
        <strain evidence="9">DAOMC 236422</strain>
    </source>
</reference>
<evidence type="ECO:0000256" key="4">
    <source>
        <dbReference type="ARBA" id="ARBA00022793"/>
    </source>
</evidence>
<dbReference type="GO" id="GO:0046872">
    <property type="term" value="F:metal ion binding"/>
    <property type="evidence" value="ECO:0007669"/>
    <property type="project" value="UniProtKB-KW"/>
</dbReference>
<keyword evidence="4" id="KW-0210">Decarboxylase</keyword>
<feature type="domain" description="Thiamine pyrophosphate enzyme N-terminal TPP-binding" evidence="8">
    <location>
        <begin position="37"/>
        <end position="143"/>
    </location>
</feature>
<dbReference type="GO" id="GO:0005634">
    <property type="term" value="C:nucleus"/>
    <property type="evidence" value="ECO:0007669"/>
    <property type="project" value="TreeGrafter"/>
</dbReference>
<name>A0A8X7T108_9BASI</name>
<keyword evidence="5" id="KW-0460">Magnesium</keyword>
<reference evidence="9" key="1">
    <citation type="submission" date="2016-04" db="EMBL/GenBank/DDBJ databases">
        <authorList>
            <person name="Nguyen H.D."/>
            <person name="Samba Siva P."/>
            <person name="Cullis J."/>
            <person name="Levesque C.A."/>
            <person name="Hambleton S."/>
        </authorList>
    </citation>
    <scope>NUCLEOTIDE SEQUENCE</scope>
    <source>
        <strain evidence="9">DAOMC 236422</strain>
    </source>
</reference>
<dbReference type="SUPFAM" id="SSF52518">
    <property type="entry name" value="Thiamin diphosphate-binding fold (THDP-binding)"/>
    <property type="match status" value="1"/>
</dbReference>
<evidence type="ECO:0000256" key="7">
    <source>
        <dbReference type="ARBA" id="ARBA00023239"/>
    </source>
</evidence>
<dbReference type="PANTHER" id="PTHR43452">
    <property type="entry name" value="PYRUVATE DECARBOXYLASE"/>
    <property type="match status" value="1"/>
</dbReference>
<accession>A0A8X7T108</accession>
<evidence type="ECO:0000259" key="8">
    <source>
        <dbReference type="Pfam" id="PF02776"/>
    </source>
</evidence>
<protein>
    <recommendedName>
        <fullName evidence="8">Thiamine pyrophosphate enzyme N-terminal TPP-binding domain-containing protein</fullName>
    </recommendedName>
</protein>
<organism evidence="9 10">
    <name type="scientific">Tilletia walkeri</name>
    <dbReference type="NCBI Taxonomy" id="117179"/>
    <lineage>
        <taxon>Eukaryota</taxon>
        <taxon>Fungi</taxon>
        <taxon>Dikarya</taxon>
        <taxon>Basidiomycota</taxon>
        <taxon>Ustilaginomycotina</taxon>
        <taxon>Exobasidiomycetes</taxon>
        <taxon>Tilletiales</taxon>
        <taxon>Tilletiaceae</taxon>
        <taxon>Tilletia</taxon>
    </lineage>
</organism>
<evidence type="ECO:0000256" key="1">
    <source>
        <dbReference type="ARBA" id="ARBA00001964"/>
    </source>
</evidence>
<dbReference type="InterPro" id="IPR012110">
    <property type="entry name" value="PDC/IPDC-like"/>
</dbReference>
<dbReference type="GO" id="GO:0000949">
    <property type="term" value="P:aromatic amino acid family catabolic process to alcohol via Ehrlich pathway"/>
    <property type="evidence" value="ECO:0007669"/>
    <property type="project" value="TreeGrafter"/>
</dbReference>
<dbReference type="InterPro" id="IPR012001">
    <property type="entry name" value="Thiamin_PyroP_enz_TPP-bd_dom"/>
</dbReference>
<dbReference type="InterPro" id="IPR029061">
    <property type="entry name" value="THDP-binding"/>
</dbReference>
<keyword evidence="6" id="KW-0786">Thiamine pyrophosphate</keyword>
<evidence type="ECO:0000256" key="2">
    <source>
        <dbReference type="ARBA" id="ARBA00007812"/>
    </source>
</evidence>
<dbReference type="Proteomes" id="UP000078113">
    <property type="component" value="Unassembled WGS sequence"/>
</dbReference>
<comment type="similarity">
    <text evidence="2">Belongs to the TPP enzyme family.</text>
</comment>
<dbReference type="AlphaFoldDB" id="A0A8X7T108"/>
<dbReference type="PANTHER" id="PTHR43452:SF30">
    <property type="entry name" value="PYRUVATE DECARBOXYLASE ISOZYME 1-RELATED"/>
    <property type="match status" value="1"/>
</dbReference>
<dbReference type="GO" id="GO:0005829">
    <property type="term" value="C:cytosol"/>
    <property type="evidence" value="ECO:0007669"/>
    <property type="project" value="TreeGrafter"/>
</dbReference>
<dbReference type="GO" id="GO:0030976">
    <property type="term" value="F:thiamine pyrophosphate binding"/>
    <property type="evidence" value="ECO:0007669"/>
    <property type="project" value="InterPro"/>
</dbReference>
<evidence type="ECO:0000313" key="10">
    <source>
        <dbReference type="Proteomes" id="UP000078113"/>
    </source>
</evidence>
<dbReference type="EMBL" id="LWDG02000774">
    <property type="protein sequence ID" value="KAE8262533.1"/>
    <property type="molecule type" value="Genomic_DNA"/>
</dbReference>
<evidence type="ECO:0000256" key="3">
    <source>
        <dbReference type="ARBA" id="ARBA00022723"/>
    </source>
</evidence>
<gene>
    <name evidence="9" type="ORF">A4X09_0g7440</name>
</gene>
<dbReference type="Pfam" id="PF02776">
    <property type="entry name" value="TPP_enzyme_N"/>
    <property type="match status" value="1"/>
</dbReference>